<dbReference type="AlphaFoldDB" id="A0A6A6GBD4"/>
<sequence>MAVESGTASFPNGFIYPYHVWDYLRPTFYCPMDLERVRRLGDGGKWVCGMSRYEDIFPPSPAGADHQGAQAKRQSNETKRIIYSFGVSDDSSFEAALLHRTNADIWG</sequence>
<evidence type="ECO:0000259" key="1">
    <source>
        <dbReference type="Pfam" id="PF13383"/>
    </source>
</evidence>
<organism evidence="2 3">
    <name type="scientific">Elsinoe ampelina</name>
    <dbReference type="NCBI Taxonomy" id="302913"/>
    <lineage>
        <taxon>Eukaryota</taxon>
        <taxon>Fungi</taxon>
        <taxon>Dikarya</taxon>
        <taxon>Ascomycota</taxon>
        <taxon>Pezizomycotina</taxon>
        <taxon>Dothideomycetes</taxon>
        <taxon>Dothideomycetidae</taxon>
        <taxon>Myriangiales</taxon>
        <taxon>Elsinoaceae</taxon>
        <taxon>Elsinoe</taxon>
    </lineage>
</organism>
<evidence type="ECO:0000313" key="2">
    <source>
        <dbReference type="EMBL" id="KAF2223032.1"/>
    </source>
</evidence>
<dbReference type="EMBL" id="ML992507">
    <property type="protein sequence ID" value="KAF2223032.1"/>
    <property type="molecule type" value="Genomic_DNA"/>
</dbReference>
<feature type="domain" description="Methyltransferase" evidence="1">
    <location>
        <begin position="22"/>
        <end position="101"/>
    </location>
</feature>
<gene>
    <name evidence="2" type="ORF">BDZ85DRAFT_262855</name>
</gene>
<evidence type="ECO:0000313" key="3">
    <source>
        <dbReference type="Proteomes" id="UP000799538"/>
    </source>
</evidence>
<accession>A0A6A6GBD4</accession>
<reference evidence="3" key="1">
    <citation type="journal article" date="2020" name="Stud. Mycol.">
        <title>101 Dothideomycetes genomes: A test case for predicting lifestyles and emergence of pathogens.</title>
        <authorList>
            <person name="Haridas S."/>
            <person name="Albert R."/>
            <person name="Binder M."/>
            <person name="Bloem J."/>
            <person name="LaButti K."/>
            <person name="Salamov A."/>
            <person name="Andreopoulos B."/>
            <person name="Baker S."/>
            <person name="Barry K."/>
            <person name="Bills G."/>
            <person name="Bluhm B."/>
            <person name="Cannon C."/>
            <person name="Castanera R."/>
            <person name="Culley D."/>
            <person name="Daum C."/>
            <person name="Ezra D."/>
            <person name="Gonzalez J."/>
            <person name="Henrissat B."/>
            <person name="Kuo A."/>
            <person name="Liang C."/>
            <person name="Lipzen A."/>
            <person name="Lutzoni F."/>
            <person name="Magnuson J."/>
            <person name="Mondo S."/>
            <person name="Nolan M."/>
            <person name="Ohm R."/>
            <person name="Pangilinan J."/>
            <person name="Park H.-J."/>
            <person name="Ramirez L."/>
            <person name="Alfaro M."/>
            <person name="Sun H."/>
            <person name="Tritt A."/>
            <person name="Yoshinaga Y."/>
            <person name="Zwiers L.-H."/>
            <person name="Turgeon B."/>
            <person name="Goodwin S."/>
            <person name="Spatafora J."/>
            <person name="Crous P."/>
            <person name="Grigoriev I."/>
        </authorList>
    </citation>
    <scope>NUCLEOTIDE SEQUENCE [LARGE SCALE GENOMIC DNA]</scope>
    <source>
        <strain evidence="3">CECT 20119</strain>
    </source>
</reference>
<dbReference type="InterPro" id="IPR025714">
    <property type="entry name" value="Methyltranfer_dom"/>
</dbReference>
<keyword evidence="3" id="KW-1185">Reference proteome</keyword>
<name>A0A6A6GBD4_9PEZI</name>
<protein>
    <recommendedName>
        <fullName evidence="1">Methyltransferase domain-containing protein</fullName>
    </recommendedName>
</protein>
<dbReference type="Pfam" id="PF13383">
    <property type="entry name" value="Methyltransf_22"/>
    <property type="match status" value="1"/>
</dbReference>
<dbReference type="OrthoDB" id="10006218at2759"/>
<dbReference type="Proteomes" id="UP000799538">
    <property type="component" value="Unassembled WGS sequence"/>
</dbReference>
<proteinExistence type="predicted"/>